<evidence type="ECO:0000259" key="9">
    <source>
        <dbReference type="PROSITE" id="PS51154"/>
    </source>
</evidence>
<protein>
    <recommendedName>
        <fullName evidence="6">Poly [ADP-ribose] polymerase</fullName>
        <shortName evidence="6">PARP</shortName>
        <ecNumber evidence="6">2.4.2.-</ecNumber>
    </recommendedName>
</protein>
<dbReference type="PROSITE" id="PS51154">
    <property type="entry name" value="MACRO"/>
    <property type="match status" value="1"/>
</dbReference>
<dbReference type="Pfam" id="PF01531">
    <property type="entry name" value="Glyco_transf_11"/>
    <property type="match status" value="1"/>
</dbReference>
<dbReference type="CDD" id="cd11301">
    <property type="entry name" value="Fut1_Fut2_like"/>
    <property type="match status" value="1"/>
</dbReference>
<dbReference type="Gene3D" id="3.40.220.10">
    <property type="entry name" value="Leucine Aminopeptidase, subunit E, domain 1"/>
    <property type="match status" value="1"/>
</dbReference>
<dbReference type="AlphaFoldDB" id="A0A8S2MA06"/>
<feature type="non-terminal residue" evidence="10">
    <location>
        <position position="1"/>
    </location>
</feature>
<dbReference type="GO" id="GO:0016020">
    <property type="term" value="C:membrane"/>
    <property type="evidence" value="ECO:0007669"/>
    <property type="project" value="InterPro"/>
</dbReference>
<organism evidence="10 11">
    <name type="scientific">Rotaria magnacalcarata</name>
    <dbReference type="NCBI Taxonomy" id="392030"/>
    <lineage>
        <taxon>Eukaryota</taxon>
        <taxon>Metazoa</taxon>
        <taxon>Spiralia</taxon>
        <taxon>Gnathifera</taxon>
        <taxon>Rotifera</taxon>
        <taxon>Eurotatoria</taxon>
        <taxon>Bdelloidea</taxon>
        <taxon>Philodinida</taxon>
        <taxon>Philodinidae</taxon>
        <taxon>Rotaria</taxon>
    </lineage>
</organism>
<name>A0A8S2MA06_9BILA</name>
<dbReference type="InterPro" id="IPR037197">
    <property type="entry name" value="WWE_dom_sf"/>
</dbReference>
<keyword evidence="5" id="KW-0539">Nucleus</keyword>
<dbReference type="EC" id="2.4.2.-" evidence="6"/>
<dbReference type="Gene3D" id="3.90.228.10">
    <property type="match status" value="1"/>
</dbReference>
<dbReference type="EMBL" id="CAJOBH010002935">
    <property type="protein sequence ID" value="CAF3930236.1"/>
    <property type="molecule type" value="Genomic_DNA"/>
</dbReference>
<keyword evidence="4 6" id="KW-0520">NAD</keyword>
<dbReference type="GO" id="GO:0003950">
    <property type="term" value="F:NAD+ poly-ADP-ribosyltransferase activity"/>
    <property type="evidence" value="ECO:0007669"/>
    <property type="project" value="UniProtKB-UniRule"/>
</dbReference>
<dbReference type="InterPro" id="IPR043472">
    <property type="entry name" value="Macro_dom-like"/>
</dbReference>
<dbReference type="GO" id="GO:0005975">
    <property type="term" value="P:carbohydrate metabolic process"/>
    <property type="evidence" value="ECO:0007669"/>
    <property type="project" value="InterPro"/>
</dbReference>
<evidence type="ECO:0000256" key="7">
    <source>
        <dbReference type="SAM" id="MobiDB-lite"/>
    </source>
</evidence>
<dbReference type="GO" id="GO:0010629">
    <property type="term" value="P:negative regulation of gene expression"/>
    <property type="evidence" value="ECO:0007669"/>
    <property type="project" value="TreeGrafter"/>
</dbReference>
<dbReference type="InterPro" id="IPR002589">
    <property type="entry name" value="Macro_dom"/>
</dbReference>
<dbReference type="Pfam" id="PF00644">
    <property type="entry name" value="PARP"/>
    <property type="match status" value="1"/>
</dbReference>
<feature type="region of interest" description="Disordered" evidence="7">
    <location>
        <begin position="74"/>
        <end position="93"/>
    </location>
</feature>
<evidence type="ECO:0000256" key="1">
    <source>
        <dbReference type="ARBA" id="ARBA00004123"/>
    </source>
</evidence>
<comment type="subcellular location">
    <subcellularLocation>
        <location evidence="1">Nucleus</location>
    </subcellularLocation>
</comment>
<dbReference type="InterPro" id="IPR012317">
    <property type="entry name" value="Poly(ADP-ribose)pol_cat_dom"/>
</dbReference>
<dbReference type="InterPro" id="IPR004170">
    <property type="entry name" value="WWE_dom"/>
</dbReference>
<evidence type="ECO:0000256" key="6">
    <source>
        <dbReference type="RuleBase" id="RU362114"/>
    </source>
</evidence>
<dbReference type="GO" id="GO:0005737">
    <property type="term" value="C:cytoplasm"/>
    <property type="evidence" value="ECO:0007669"/>
    <property type="project" value="TreeGrafter"/>
</dbReference>
<evidence type="ECO:0000256" key="2">
    <source>
        <dbReference type="ARBA" id="ARBA00022676"/>
    </source>
</evidence>
<dbReference type="GO" id="GO:0008107">
    <property type="term" value="F:galactoside 2-alpha-L-fucosyltransferase activity"/>
    <property type="evidence" value="ECO:0007669"/>
    <property type="project" value="InterPro"/>
</dbReference>
<feature type="compositionally biased region" description="Low complexity" evidence="7">
    <location>
        <begin position="74"/>
        <end position="86"/>
    </location>
</feature>
<evidence type="ECO:0000256" key="3">
    <source>
        <dbReference type="ARBA" id="ARBA00022679"/>
    </source>
</evidence>
<dbReference type="PANTHER" id="PTHR14453:SF67">
    <property type="entry name" value="POLY [ADP-RIBOSE] POLYMERASE"/>
    <property type="match status" value="1"/>
</dbReference>
<dbReference type="SUPFAM" id="SSF52949">
    <property type="entry name" value="Macro domain-like"/>
    <property type="match status" value="1"/>
</dbReference>
<evidence type="ECO:0000313" key="10">
    <source>
        <dbReference type="EMBL" id="CAF3930236.1"/>
    </source>
</evidence>
<feature type="domain" description="Macro" evidence="9">
    <location>
        <begin position="95"/>
        <end position="271"/>
    </location>
</feature>
<feature type="domain" description="PARP catalytic" evidence="8">
    <location>
        <begin position="462"/>
        <end position="681"/>
    </location>
</feature>
<dbReference type="Proteomes" id="UP000681967">
    <property type="component" value="Unassembled WGS sequence"/>
</dbReference>
<dbReference type="InterPro" id="IPR002516">
    <property type="entry name" value="Glyco_trans_11"/>
</dbReference>
<keyword evidence="3 6" id="KW-0808">Transferase</keyword>
<dbReference type="GO" id="GO:0003714">
    <property type="term" value="F:transcription corepressor activity"/>
    <property type="evidence" value="ECO:0007669"/>
    <property type="project" value="TreeGrafter"/>
</dbReference>
<keyword evidence="2 6" id="KW-0328">Glycosyltransferase</keyword>
<evidence type="ECO:0000256" key="4">
    <source>
        <dbReference type="ARBA" id="ARBA00023027"/>
    </source>
</evidence>
<dbReference type="SUPFAM" id="SSF56399">
    <property type="entry name" value="ADP-ribosylation"/>
    <property type="match status" value="1"/>
</dbReference>
<dbReference type="SUPFAM" id="SSF117839">
    <property type="entry name" value="WWE domain"/>
    <property type="match status" value="1"/>
</dbReference>
<gene>
    <name evidence="10" type="ORF">BYL167_LOCUS9967</name>
</gene>
<dbReference type="GO" id="GO:0005634">
    <property type="term" value="C:nucleus"/>
    <property type="evidence" value="ECO:0007669"/>
    <property type="project" value="UniProtKB-SubCell"/>
</dbReference>
<evidence type="ECO:0000256" key="5">
    <source>
        <dbReference type="ARBA" id="ARBA00023242"/>
    </source>
</evidence>
<dbReference type="PANTHER" id="PTHR14453">
    <property type="entry name" value="PARP/ZINC FINGER CCCH TYPE DOMAIN CONTAINING PROTEIN"/>
    <property type="match status" value="1"/>
</dbReference>
<dbReference type="PROSITE" id="PS51059">
    <property type="entry name" value="PARP_CATALYTIC"/>
    <property type="match status" value="1"/>
</dbReference>
<reference evidence="10" key="1">
    <citation type="submission" date="2021-02" db="EMBL/GenBank/DDBJ databases">
        <authorList>
            <person name="Nowell W R."/>
        </authorList>
    </citation>
    <scope>NUCLEOTIDE SEQUENCE</scope>
</reference>
<evidence type="ECO:0000313" key="11">
    <source>
        <dbReference type="Proteomes" id="UP000681967"/>
    </source>
</evidence>
<dbReference type="InterPro" id="IPR052056">
    <property type="entry name" value="Mono-ARTD/PARP"/>
</dbReference>
<proteinExistence type="predicted"/>
<dbReference type="Pfam" id="PF02825">
    <property type="entry name" value="WWE"/>
    <property type="match status" value="1"/>
</dbReference>
<dbReference type="Pfam" id="PF01661">
    <property type="entry name" value="Macro"/>
    <property type="match status" value="1"/>
</dbReference>
<evidence type="ECO:0000259" key="8">
    <source>
        <dbReference type="PROSITE" id="PS51059"/>
    </source>
</evidence>
<sequence length="967" mass="111006">LAIIDSKCQLVKQIIPHPIQIQIPKAKKHYFDDGASFGLSQENKSEPVDNPSQDTDSPPTNWFLKLFQLNKPTTQPSTVTQPQNSPLSVQSTSNTSNTCSVAIGNSKIIVCTGNLTTQAVDIIVVCSTSSILCNAIISAAGHQVKTIYDQQSLYGSLTFETTGGNLPCKKILFRPWTCDKNQPQNLKQSIDAFITSVIASARGYNLTTIAFPSIGCGQLGHDPKLIAEYMIAETYRQLNILVHSQFVVSFVLLPEQRNVYDAFSDRLNQLQPVEDKPISISFDKQTVRIKLTGTNNNQLIEYQNKIKQLARSSSFKVHLTDTNDVSDWPQDVIQKYYDYCLQRRVIPTLDIENSILDLKGSKDAVLDAEKYFFQLTAETLRNARLSLLSCGFIWSVETSPGKWEPYSYRTNGLIEDAQLNKRSYVAFLNEKSEQCQIIFSCMEEVYQKRKRKVRRTRIDSSLPNYWDLSSSSSIQRIVLSALSKEYKEAVNQFDSTMKNKYTNIMKIERIQNVRWYKQYAAHRDEFTQRYGKSEERRLFHGCSSTSADKIVQECFNRAFAGANGILYGQGVYFHEHAIYSHNYARSGLLNERTMFLALVLIGKTSVGDPSMKVPPQGFDTTTDGKHIFVVYHDAGAYAIGVTTRIQKFNPVRYPFPIHSKNQSVLTQSSSQKSNRMFMVASAYGLARLHSCHLYFTPVIIDEMKLIFIFDLSRFLISTTMFNSIMRNLSKQITKESRSITCQYIPELTRPNAISSGRLFELQGYWQSYLHFHVYRDELRNQIFIPKQSVIERVSKLFIHIYKRKFKFKPNFSLGNHQLFKKQLTQSKWITWIRIHVRRTDFLLTNYSSSDEYLLSSIEYYKKRYANAHFIVASDDKRYCINLFRHQPNIFITSVSFSNGDDLIALSLCQHSIVTGGTFSWWAAYLTSGEVIHDKVYPSGCERDEYYYPPWFMLPEQIRAHNNSNYAV</sequence>
<accession>A0A8S2MA06</accession>
<comment type="caution">
    <text evidence="10">The sequence shown here is derived from an EMBL/GenBank/DDBJ whole genome shotgun (WGS) entry which is preliminary data.</text>
</comment>